<proteinExistence type="predicted"/>
<comment type="caution">
    <text evidence="1">The sequence shown here is derived from an EMBL/GenBank/DDBJ whole genome shotgun (WGS) entry which is preliminary data.</text>
</comment>
<evidence type="ECO:0000313" key="1">
    <source>
        <dbReference type="EMBL" id="RHI25779.1"/>
    </source>
</evidence>
<dbReference type="EMBL" id="QRKN01000001">
    <property type="protein sequence ID" value="RHI25779.1"/>
    <property type="molecule type" value="Genomic_DNA"/>
</dbReference>
<gene>
    <name evidence="1" type="ORF">DW172_03605</name>
</gene>
<name>A0A414ZRA6_9FIRM</name>
<organism evidence="1 2">
    <name type="scientific">Agathobacter rectalis</name>
    <dbReference type="NCBI Taxonomy" id="39491"/>
    <lineage>
        <taxon>Bacteria</taxon>
        <taxon>Bacillati</taxon>
        <taxon>Bacillota</taxon>
        <taxon>Clostridia</taxon>
        <taxon>Lachnospirales</taxon>
        <taxon>Lachnospiraceae</taxon>
        <taxon>Agathobacter</taxon>
    </lineage>
</organism>
<sequence>MKWTEILRNGDYALLQSESDTQYAVVSGYDPTQPEGQQWAHGMYFTYFQNNPKKMLYLQSAYDCFMGKVNADYIPRCRLEELATLFKDGLISDDRESAMEYFDECCEMSEEEKSFFGIEEDSPIANTKFENPMYNKGYDDGFSDGANSIDED</sequence>
<dbReference type="RefSeq" id="WP_118257255.1">
    <property type="nucleotide sequence ID" value="NZ_QRKN01000001.1"/>
</dbReference>
<evidence type="ECO:0000313" key="2">
    <source>
        <dbReference type="Proteomes" id="UP000285865"/>
    </source>
</evidence>
<accession>A0A414ZRA6</accession>
<protein>
    <submittedName>
        <fullName evidence="1">Uncharacterized protein</fullName>
    </submittedName>
</protein>
<dbReference type="Proteomes" id="UP000285865">
    <property type="component" value="Unassembled WGS sequence"/>
</dbReference>
<reference evidence="1 2" key="1">
    <citation type="submission" date="2018-08" db="EMBL/GenBank/DDBJ databases">
        <title>A genome reference for cultivated species of the human gut microbiota.</title>
        <authorList>
            <person name="Zou Y."/>
            <person name="Xue W."/>
            <person name="Luo G."/>
        </authorList>
    </citation>
    <scope>NUCLEOTIDE SEQUENCE [LARGE SCALE GENOMIC DNA]</scope>
    <source>
        <strain evidence="1 2">AM16-11</strain>
    </source>
</reference>
<dbReference type="AlphaFoldDB" id="A0A414ZRA6"/>